<dbReference type="Pfam" id="PF20603">
    <property type="entry name" value="Bact_hydrolase"/>
    <property type="match status" value="1"/>
</dbReference>
<dbReference type="AlphaFoldDB" id="A0A918K3U8"/>
<accession>A0A918K3U8</accession>
<gene>
    <name evidence="1" type="ORF">GCM10007392_13310</name>
</gene>
<reference evidence="1" key="1">
    <citation type="journal article" date="2014" name="Int. J. Syst. Evol. Microbiol.">
        <title>Complete genome sequence of Corynebacterium casei LMG S-19264T (=DSM 44701T), isolated from a smear-ripened cheese.</title>
        <authorList>
            <consortium name="US DOE Joint Genome Institute (JGI-PGF)"/>
            <person name="Walter F."/>
            <person name="Albersmeier A."/>
            <person name="Kalinowski J."/>
            <person name="Ruckert C."/>
        </authorList>
    </citation>
    <scope>NUCLEOTIDE SEQUENCE</scope>
    <source>
        <strain evidence="1">KCTC 22169</strain>
    </source>
</reference>
<name>A0A918K3U8_9GAMM</name>
<dbReference type="EMBL" id="BMXR01000003">
    <property type="protein sequence ID" value="GGX47781.1"/>
    <property type="molecule type" value="Genomic_DNA"/>
</dbReference>
<protein>
    <submittedName>
        <fullName evidence="1">Uncharacterized protein</fullName>
    </submittedName>
</protein>
<dbReference type="InterPro" id="IPR046766">
    <property type="entry name" value="Bact_hydrolase"/>
</dbReference>
<reference evidence="1" key="2">
    <citation type="submission" date="2020-09" db="EMBL/GenBank/DDBJ databases">
        <authorList>
            <person name="Sun Q."/>
            <person name="Kim S."/>
        </authorList>
    </citation>
    <scope>NUCLEOTIDE SEQUENCE</scope>
    <source>
        <strain evidence="1">KCTC 22169</strain>
    </source>
</reference>
<dbReference type="RefSeq" id="WP_189607735.1">
    <property type="nucleotide sequence ID" value="NZ_BMXR01000003.1"/>
</dbReference>
<sequence>METNAVPYYDISDRPTQCCPRFHPDGWEHQDLHFRDKLFAKASTRSLFHMPLNMGPVFKKTFTAIHDAHGALEDTTVVLSREVSPWRADHYFLVDKPVPGLKMERLTGDFITRVFEGPYRDMSKWEKALADEAIKAGKTLKGTYFFYTTCPKCSKAYGENYVVGFAEVELPLDQDV</sequence>
<dbReference type="Proteomes" id="UP000626148">
    <property type="component" value="Unassembled WGS sequence"/>
</dbReference>
<comment type="caution">
    <text evidence="1">The sequence shown here is derived from an EMBL/GenBank/DDBJ whole genome shotgun (WGS) entry which is preliminary data.</text>
</comment>
<keyword evidence="2" id="KW-1185">Reference proteome</keyword>
<organism evidence="1 2">
    <name type="scientific">Saccharospirillum salsuginis</name>
    <dbReference type="NCBI Taxonomy" id="418750"/>
    <lineage>
        <taxon>Bacteria</taxon>
        <taxon>Pseudomonadati</taxon>
        <taxon>Pseudomonadota</taxon>
        <taxon>Gammaproteobacteria</taxon>
        <taxon>Oceanospirillales</taxon>
        <taxon>Saccharospirillaceae</taxon>
        <taxon>Saccharospirillum</taxon>
    </lineage>
</organism>
<evidence type="ECO:0000313" key="1">
    <source>
        <dbReference type="EMBL" id="GGX47781.1"/>
    </source>
</evidence>
<proteinExistence type="predicted"/>
<evidence type="ECO:0000313" key="2">
    <source>
        <dbReference type="Proteomes" id="UP000626148"/>
    </source>
</evidence>